<organism evidence="1">
    <name type="scientific">Siphoviridae sp. ctWDo30</name>
    <dbReference type="NCBI Taxonomy" id="2826360"/>
    <lineage>
        <taxon>Viruses</taxon>
        <taxon>Duplodnaviria</taxon>
        <taxon>Heunggongvirae</taxon>
        <taxon>Uroviricota</taxon>
        <taxon>Caudoviricetes</taxon>
    </lineage>
</organism>
<proteinExistence type="predicted"/>
<sequence length="184" mass="20863">MDHTGRILTIGRDFPTGKYTLSLLVNEDAAGTYEKLRECDQLDIVIKKHRKKRSLDANAYLWVLLQKLADVVSTSGSRVDKWDMYLMELAKYGVFTHIVVKPEAVDRVKQEWRAVTELGEITVGSMTGIQLQCYYGSSTYNTAEMARLIDGVVTDCREMGIETLPPDEIERLKREWGVDLGKAT</sequence>
<dbReference type="SUPFAM" id="SSF103370">
    <property type="entry name" value="NinB"/>
    <property type="match status" value="1"/>
</dbReference>
<dbReference type="EMBL" id="BK015068">
    <property type="protein sequence ID" value="DAD89713.1"/>
    <property type="molecule type" value="Genomic_DNA"/>
</dbReference>
<dbReference type="InterPro" id="IPR036619">
    <property type="entry name" value="NinB_sf"/>
</dbReference>
<name>A0A8S5N4Y9_9CAUD</name>
<evidence type="ECO:0000313" key="1">
    <source>
        <dbReference type="EMBL" id="DAD89713.1"/>
    </source>
</evidence>
<reference evidence="1" key="1">
    <citation type="journal article" date="2021" name="Proc. Natl. Acad. Sci. U.S.A.">
        <title>A Catalog of Tens of Thousands of Viruses from Human Metagenomes Reveals Hidden Associations with Chronic Diseases.</title>
        <authorList>
            <person name="Tisza M.J."/>
            <person name="Buck C.B."/>
        </authorList>
    </citation>
    <scope>NUCLEOTIDE SEQUENCE</scope>
    <source>
        <strain evidence="1">CtWDo30</strain>
    </source>
</reference>
<dbReference type="Gene3D" id="1.10.3790.10">
    <property type="entry name" value="NinB"/>
    <property type="match status" value="1"/>
</dbReference>
<protein>
    <submittedName>
        <fullName evidence="1">NinB protein</fullName>
    </submittedName>
</protein>
<accession>A0A8S5N4Y9</accession>